<feature type="region of interest" description="Disordered" evidence="2">
    <location>
        <begin position="666"/>
        <end position="693"/>
    </location>
</feature>
<dbReference type="InterPro" id="IPR022138">
    <property type="entry name" value="DUF3670"/>
</dbReference>
<name>A0A9X2GFS3_9ACTN</name>
<evidence type="ECO:0000256" key="2">
    <source>
        <dbReference type="SAM" id="MobiDB-lite"/>
    </source>
</evidence>
<dbReference type="InterPro" id="IPR050496">
    <property type="entry name" value="SNF2_RAD54_helicase_repair"/>
</dbReference>
<feature type="compositionally biased region" description="Basic and acidic residues" evidence="2">
    <location>
        <begin position="83"/>
        <end position="101"/>
    </location>
</feature>
<reference evidence="5" key="1">
    <citation type="submission" date="2022-06" db="EMBL/GenBank/DDBJ databases">
        <title>Sequencing the genomes of 1000 actinobacteria strains.</title>
        <authorList>
            <person name="Klenk H.-P."/>
        </authorList>
    </citation>
    <scope>NUCLEOTIDE SEQUENCE</scope>
    <source>
        <strain evidence="5">DSM 46694</strain>
    </source>
</reference>
<protein>
    <submittedName>
        <fullName evidence="5">SNF2 family DNA or RNA helicase</fullName>
    </submittedName>
</protein>
<dbReference type="CDD" id="cd18012">
    <property type="entry name" value="DEXQc_arch_SWI2_SNF2"/>
    <property type="match status" value="1"/>
</dbReference>
<feature type="domain" description="Helicase C-terminal" evidence="4">
    <location>
        <begin position="950"/>
        <end position="1106"/>
    </location>
</feature>
<evidence type="ECO:0000259" key="4">
    <source>
        <dbReference type="PROSITE" id="PS51194"/>
    </source>
</evidence>
<dbReference type="GO" id="GO:0005524">
    <property type="term" value="F:ATP binding"/>
    <property type="evidence" value="ECO:0007669"/>
    <property type="project" value="InterPro"/>
</dbReference>
<feature type="compositionally biased region" description="Low complexity" evidence="2">
    <location>
        <begin position="34"/>
        <end position="52"/>
    </location>
</feature>
<keyword evidence="5" id="KW-0067">ATP-binding</keyword>
<dbReference type="Pfam" id="PF12419">
    <property type="entry name" value="DUF3670"/>
    <property type="match status" value="1"/>
</dbReference>
<keyword evidence="5" id="KW-0347">Helicase</keyword>
<dbReference type="InterPro" id="IPR000330">
    <property type="entry name" value="SNF2_N"/>
</dbReference>
<dbReference type="Pfam" id="PF00271">
    <property type="entry name" value="Helicase_C"/>
    <property type="match status" value="1"/>
</dbReference>
<sequence length="1122" mass="121053">MLVHGVWTTDGLAFWAESTTADPTPVAPAPAAPAPAASGRARPAAGAPRPHPFAAPAAALAAALGLNAPPPAGTGTPPPMPERGAELAAPERRAEPRGSGRVTEPRVLELLLPGSAQEPLPSPETGRMAEVARPRLRLWQVPALVPPAADALPVLAEHTGTATARHWAAVAAFAHDLVRRGRVIPQLVPLTVEEREHAASTPADTARTTRASSQGDPMAMWAVPQDNARAVWRPVLTGADAAYFRELALAMPPACRTSSVERPSTDVQREALEAFTDAVVRRTLTEPLLARPPKTLQERWLAALTGDGTICPDVPELRRELERWHEAVTTSEGATRVCFRLLEPTGTSADAGAGDNPEADADADPSVRADAGVGAGAGADDWRVELALQAADDPSLYVPAAQIWGGVTGLPGKPERELLTGLGRAVRLYPELDRALRVPAPSELALDTAGAFGFLRQAAPLLQAAGFGVQLPRWAGRTRLGLKLTTRTRKQQSAAAGQGFGMRELVDFRVDLAVGDETISEEELAELARLKVPLVRVRGQWVELDDRQLKAALRAVEGIRAGEASAADILRQVVRSDDEELPLLEIDADGVLGDLLSGQAERRLTPLATPAGLDATLRPYQERGLAWLSFLSELGLGGVLADDMGLGKTITTLALLVHERATALTPSHEHAADARPAHEHATDPAPAHEGAAVPTTGVHQRAIAPTLLVCPMSLIGNWQREAARFAPGLRVYVHHGSGRDAAGIEHADLVITTYGTAHRDLKTLEQYAWRRVVCDEAQAIKNSGTLQAQAVRAIPTGTRLALTGTPVENHLAELWSIMEFANPGLLGPRSRFRTRFQEPIEARQDEQAATALKRATGPFILRRLKTDKSIITDLPEKLEVKEWCPLTTEQATLYQAVVDDMLAKIDSSEGIERRGLVLSAMAKLKQVCNHPAHLLKDGSRLAGRSGKLARLEQLAEEILAEGEKALLFTQYAEFGAMLQPYLAQRLDRPVLWLHGGLPKKTRDRLVDRFQHDPEPTLFVLSLKAAGVGLNLTAANHVVHVDRWWNPAVEDQATDRAFRIGQRKNVQVRKLICAGTLEERVDQMIERKKALAERVVGTGEEWLTDLSTEELREVFRLTAEGVG</sequence>
<dbReference type="EMBL" id="JAMZEB010000002">
    <property type="protein sequence ID" value="MCP2354601.1"/>
    <property type="molecule type" value="Genomic_DNA"/>
</dbReference>
<dbReference type="InterPro" id="IPR001650">
    <property type="entry name" value="Helicase_C-like"/>
</dbReference>
<dbReference type="GO" id="GO:0004386">
    <property type="term" value="F:helicase activity"/>
    <property type="evidence" value="ECO:0007669"/>
    <property type="project" value="UniProtKB-KW"/>
</dbReference>
<dbReference type="Gene3D" id="3.40.50.300">
    <property type="entry name" value="P-loop containing nucleotide triphosphate hydrolases"/>
    <property type="match status" value="1"/>
</dbReference>
<dbReference type="AlphaFoldDB" id="A0A9X2GFS3"/>
<dbReference type="PROSITE" id="PS51194">
    <property type="entry name" value="HELICASE_CTER"/>
    <property type="match status" value="1"/>
</dbReference>
<dbReference type="InterPro" id="IPR014001">
    <property type="entry name" value="Helicase_ATP-bd"/>
</dbReference>
<keyword evidence="1" id="KW-0378">Hydrolase</keyword>
<evidence type="ECO:0000313" key="6">
    <source>
        <dbReference type="Proteomes" id="UP001139648"/>
    </source>
</evidence>
<dbReference type="Gene3D" id="3.40.50.10810">
    <property type="entry name" value="Tandem AAA-ATPase domain"/>
    <property type="match status" value="1"/>
</dbReference>
<dbReference type="GO" id="GO:0016787">
    <property type="term" value="F:hydrolase activity"/>
    <property type="evidence" value="ECO:0007669"/>
    <property type="project" value="UniProtKB-KW"/>
</dbReference>
<dbReference type="SUPFAM" id="SSF52540">
    <property type="entry name" value="P-loop containing nucleoside triphosphate hydrolases"/>
    <property type="match status" value="2"/>
</dbReference>
<dbReference type="FunFam" id="3.40.50.300:FF:000533">
    <property type="entry name" value="Helicase, Snf2 family"/>
    <property type="match status" value="1"/>
</dbReference>
<dbReference type="PROSITE" id="PS51192">
    <property type="entry name" value="HELICASE_ATP_BIND_1"/>
    <property type="match status" value="1"/>
</dbReference>
<gene>
    <name evidence="5" type="ORF">HD597_001621</name>
</gene>
<dbReference type="CDD" id="cd18793">
    <property type="entry name" value="SF2_C_SNF"/>
    <property type="match status" value="1"/>
</dbReference>
<keyword evidence="6" id="KW-1185">Reference proteome</keyword>
<dbReference type="RefSeq" id="WP_372513362.1">
    <property type="nucleotide sequence ID" value="NZ_BAABKA010000048.1"/>
</dbReference>
<accession>A0A9X2GFS3</accession>
<dbReference type="SMART" id="SM00487">
    <property type="entry name" value="DEXDc"/>
    <property type="match status" value="1"/>
</dbReference>
<dbReference type="PANTHER" id="PTHR45629">
    <property type="entry name" value="SNF2/RAD54 FAMILY MEMBER"/>
    <property type="match status" value="1"/>
</dbReference>
<dbReference type="PANTHER" id="PTHR45629:SF7">
    <property type="entry name" value="DNA EXCISION REPAIR PROTEIN ERCC-6-RELATED"/>
    <property type="match status" value="1"/>
</dbReference>
<organism evidence="5 6">
    <name type="scientific">Nonomuraea thailandensis</name>
    <dbReference type="NCBI Taxonomy" id="1188745"/>
    <lineage>
        <taxon>Bacteria</taxon>
        <taxon>Bacillati</taxon>
        <taxon>Actinomycetota</taxon>
        <taxon>Actinomycetes</taxon>
        <taxon>Streptosporangiales</taxon>
        <taxon>Streptosporangiaceae</taxon>
        <taxon>Nonomuraea</taxon>
    </lineage>
</organism>
<dbReference type="Pfam" id="PF00176">
    <property type="entry name" value="SNF2-rel_dom"/>
    <property type="match status" value="1"/>
</dbReference>
<dbReference type="SMART" id="SM00490">
    <property type="entry name" value="HELICc"/>
    <property type="match status" value="1"/>
</dbReference>
<feature type="region of interest" description="Disordered" evidence="2">
    <location>
        <begin position="23"/>
        <end position="52"/>
    </location>
</feature>
<evidence type="ECO:0000313" key="5">
    <source>
        <dbReference type="EMBL" id="MCP2354601.1"/>
    </source>
</evidence>
<dbReference type="Proteomes" id="UP001139648">
    <property type="component" value="Unassembled WGS sequence"/>
</dbReference>
<dbReference type="InterPro" id="IPR038718">
    <property type="entry name" value="SNF2-like_sf"/>
</dbReference>
<dbReference type="GO" id="GO:0015616">
    <property type="term" value="F:DNA translocase activity"/>
    <property type="evidence" value="ECO:0007669"/>
    <property type="project" value="TreeGrafter"/>
</dbReference>
<feature type="region of interest" description="Disordered" evidence="2">
    <location>
        <begin position="195"/>
        <end position="214"/>
    </location>
</feature>
<proteinExistence type="predicted"/>
<feature type="compositionally biased region" description="Polar residues" evidence="2">
    <location>
        <begin position="202"/>
        <end position="214"/>
    </location>
</feature>
<evidence type="ECO:0000256" key="1">
    <source>
        <dbReference type="ARBA" id="ARBA00022801"/>
    </source>
</evidence>
<comment type="caution">
    <text evidence="5">The sequence shown here is derived from an EMBL/GenBank/DDBJ whole genome shotgun (WGS) entry which is preliminary data.</text>
</comment>
<feature type="region of interest" description="Disordered" evidence="2">
    <location>
        <begin position="65"/>
        <end position="101"/>
    </location>
</feature>
<dbReference type="InterPro" id="IPR027417">
    <property type="entry name" value="P-loop_NTPase"/>
</dbReference>
<feature type="compositionally biased region" description="Basic and acidic residues" evidence="2">
    <location>
        <begin position="666"/>
        <end position="682"/>
    </location>
</feature>
<keyword evidence="5" id="KW-0547">Nucleotide-binding</keyword>
<feature type="domain" description="Helicase ATP-binding" evidence="3">
    <location>
        <begin position="629"/>
        <end position="824"/>
    </location>
</feature>
<dbReference type="InterPro" id="IPR049730">
    <property type="entry name" value="SNF2/RAD54-like_C"/>
</dbReference>
<feature type="compositionally biased region" description="Pro residues" evidence="2">
    <location>
        <begin position="68"/>
        <end position="81"/>
    </location>
</feature>
<evidence type="ECO:0000259" key="3">
    <source>
        <dbReference type="PROSITE" id="PS51192"/>
    </source>
</evidence>